<dbReference type="Gene3D" id="1.10.1200.10">
    <property type="entry name" value="ACP-like"/>
    <property type="match status" value="1"/>
</dbReference>
<dbReference type="InterPro" id="IPR006162">
    <property type="entry name" value="Ppantetheine_attach_site"/>
</dbReference>
<evidence type="ECO:0000259" key="8">
    <source>
        <dbReference type="PROSITE" id="PS52004"/>
    </source>
</evidence>
<dbReference type="InterPro" id="IPR020806">
    <property type="entry name" value="PKS_PP-bd"/>
</dbReference>
<evidence type="ECO:0000256" key="5">
    <source>
        <dbReference type="ARBA" id="ARBA00023098"/>
    </source>
</evidence>
<dbReference type="InterPro" id="IPR014031">
    <property type="entry name" value="Ketoacyl_synth_C"/>
</dbReference>
<evidence type="ECO:0000259" key="7">
    <source>
        <dbReference type="PROSITE" id="PS50075"/>
    </source>
</evidence>
<dbReference type="CDD" id="cd08955">
    <property type="entry name" value="KR_2_FAS_SDR_x"/>
    <property type="match status" value="1"/>
</dbReference>
<dbReference type="PROSITE" id="PS00606">
    <property type="entry name" value="KS3_1"/>
    <property type="match status" value="1"/>
</dbReference>
<protein>
    <submittedName>
        <fullName evidence="9">Uncharacterized protein</fullName>
    </submittedName>
</protein>
<dbReference type="InterPro" id="IPR018201">
    <property type="entry name" value="Ketoacyl_synth_AS"/>
</dbReference>
<accession>A0A1L9QU91</accession>
<dbReference type="InterPro" id="IPR049490">
    <property type="entry name" value="C883_1060-like_KR_N"/>
</dbReference>
<comment type="caution">
    <text evidence="9">The sequence shown here is derived from an EMBL/GenBank/DDBJ whole genome shotgun (WGS) entry which is preliminary data.</text>
</comment>
<dbReference type="EMBL" id="MLAW01000009">
    <property type="protein sequence ID" value="OJJ26219.1"/>
    <property type="molecule type" value="Genomic_DNA"/>
</dbReference>
<dbReference type="GO" id="GO:0031177">
    <property type="term" value="F:phosphopantetheine binding"/>
    <property type="evidence" value="ECO:0007669"/>
    <property type="project" value="InterPro"/>
</dbReference>
<dbReference type="SUPFAM" id="SSF53901">
    <property type="entry name" value="Thiolase-like"/>
    <property type="match status" value="1"/>
</dbReference>
<dbReference type="InterPro" id="IPR016035">
    <property type="entry name" value="Acyl_Trfase/lysoPLipase"/>
</dbReference>
<dbReference type="Gene3D" id="3.30.70.3290">
    <property type="match status" value="1"/>
</dbReference>
<dbReference type="Proteomes" id="UP000183940">
    <property type="component" value="Unassembled WGS sequence"/>
</dbReference>
<dbReference type="Gene3D" id="3.30.70.250">
    <property type="entry name" value="Malonyl-CoA ACP transacylase, ACP-binding"/>
    <property type="match status" value="1"/>
</dbReference>
<dbReference type="Pfam" id="PF08242">
    <property type="entry name" value="Methyltransf_12"/>
    <property type="match status" value="1"/>
</dbReference>
<dbReference type="PANTHER" id="PTHR43775">
    <property type="entry name" value="FATTY ACID SYNTHASE"/>
    <property type="match status" value="1"/>
</dbReference>
<evidence type="ECO:0000256" key="3">
    <source>
        <dbReference type="ARBA" id="ARBA00022679"/>
    </source>
</evidence>
<dbReference type="SUPFAM" id="SSF55048">
    <property type="entry name" value="Probable ACP-binding domain of malonyl-CoA ACP transacylase"/>
    <property type="match status" value="1"/>
</dbReference>
<dbReference type="InterPro" id="IPR001227">
    <property type="entry name" value="Ac_transferase_dom_sf"/>
</dbReference>
<gene>
    <name evidence="9" type="ORF">BI308_07400</name>
</gene>
<dbReference type="Gene3D" id="3.40.47.10">
    <property type="match status" value="1"/>
</dbReference>
<dbReference type="GO" id="GO:0004312">
    <property type="term" value="F:fatty acid synthase activity"/>
    <property type="evidence" value="ECO:0007669"/>
    <property type="project" value="TreeGrafter"/>
</dbReference>
<dbReference type="SMART" id="SM00828">
    <property type="entry name" value="PKS_MT"/>
    <property type="match status" value="1"/>
</dbReference>
<evidence type="ECO:0000256" key="1">
    <source>
        <dbReference type="ARBA" id="ARBA00022450"/>
    </source>
</evidence>
<name>A0A1L9QU91_9CYAN</name>
<dbReference type="InterPro" id="IPR029063">
    <property type="entry name" value="SAM-dependent_MTases_sf"/>
</dbReference>
<dbReference type="GO" id="GO:0006633">
    <property type="term" value="P:fatty acid biosynthetic process"/>
    <property type="evidence" value="ECO:0007669"/>
    <property type="project" value="InterPro"/>
</dbReference>
<keyword evidence="2" id="KW-0597">Phosphoprotein</keyword>
<dbReference type="SUPFAM" id="SSF47336">
    <property type="entry name" value="ACP-like"/>
    <property type="match status" value="1"/>
</dbReference>
<dbReference type="Gene3D" id="3.40.366.10">
    <property type="entry name" value="Malonyl-Coenzyme A Acyl Carrier Protein, domain 2"/>
    <property type="match status" value="1"/>
</dbReference>
<dbReference type="Pfam" id="PF21394">
    <property type="entry name" value="Beta-ketacyl_N"/>
    <property type="match status" value="1"/>
</dbReference>
<dbReference type="Gene3D" id="3.40.50.720">
    <property type="entry name" value="NAD(P)-binding Rossmann-like Domain"/>
    <property type="match status" value="1"/>
</dbReference>
<dbReference type="CDD" id="cd00833">
    <property type="entry name" value="PKS"/>
    <property type="match status" value="1"/>
</dbReference>
<dbReference type="InterPro" id="IPR036291">
    <property type="entry name" value="NAD(P)-bd_dom_sf"/>
</dbReference>
<proteinExistence type="predicted"/>
<dbReference type="InterPro" id="IPR014043">
    <property type="entry name" value="Acyl_transferase_dom"/>
</dbReference>
<dbReference type="PROSITE" id="PS50075">
    <property type="entry name" value="CARRIER"/>
    <property type="match status" value="1"/>
</dbReference>
<dbReference type="SUPFAM" id="SSF52151">
    <property type="entry name" value="FabD/lysophospholipase-like"/>
    <property type="match status" value="1"/>
</dbReference>
<keyword evidence="10" id="KW-1185">Reference proteome</keyword>
<dbReference type="InterPro" id="IPR020803">
    <property type="entry name" value="MeTfrase_dom"/>
</dbReference>
<feature type="domain" description="Ketosynthase family 3 (KS3)" evidence="8">
    <location>
        <begin position="12"/>
        <end position="439"/>
    </location>
</feature>
<dbReference type="InterPro" id="IPR014030">
    <property type="entry name" value="Ketoacyl_synth_N"/>
</dbReference>
<dbReference type="InterPro" id="IPR016036">
    <property type="entry name" value="Malonyl_transacylase_ACP-bd"/>
</dbReference>
<dbReference type="SMART" id="SM00823">
    <property type="entry name" value="PKS_PP"/>
    <property type="match status" value="1"/>
</dbReference>
<evidence type="ECO:0000256" key="6">
    <source>
        <dbReference type="ARBA" id="ARBA00023268"/>
    </source>
</evidence>
<evidence type="ECO:0000313" key="10">
    <source>
        <dbReference type="Proteomes" id="UP000183940"/>
    </source>
</evidence>
<evidence type="ECO:0000256" key="4">
    <source>
        <dbReference type="ARBA" id="ARBA00022832"/>
    </source>
</evidence>
<dbReference type="InterPro" id="IPR036736">
    <property type="entry name" value="ACP-like_sf"/>
</dbReference>
<dbReference type="Pfam" id="PF08659">
    <property type="entry name" value="KR"/>
    <property type="match status" value="1"/>
</dbReference>
<keyword evidence="1" id="KW-0596">Phosphopantetheine</keyword>
<dbReference type="InterPro" id="IPR057326">
    <property type="entry name" value="KR_dom"/>
</dbReference>
<keyword evidence="6" id="KW-0511">Multifunctional enzyme</keyword>
<evidence type="ECO:0000256" key="2">
    <source>
        <dbReference type="ARBA" id="ARBA00022553"/>
    </source>
</evidence>
<dbReference type="Pfam" id="PF00109">
    <property type="entry name" value="ketoacyl-synt"/>
    <property type="match status" value="1"/>
</dbReference>
<dbReference type="SMART" id="SM00822">
    <property type="entry name" value="PKS_KR"/>
    <property type="match status" value="1"/>
</dbReference>
<dbReference type="Pfam" id="PF02801">
    <property type="entry name" value="Ketoacyl-synt_C"/>
    <property type="match status" value="1"/>
</dbReference>
<sequence>MNLQDEANSVDDLGIAIIALSGRFPKAQDLNQFWQNLKDGVESISFFSDQELLKSGIKAELLDDPNYVKARAMMSDIDMFDANFFSYSRKEAEYIDPQQRLFLECAWETIERGGYNPETYEGLIGVYAGLGMNHYLLKNLYPNHDSNNPSNSYQLMINSDKDFLATRVAYKLNLRGPAINVQTACSTSLVAVHMACQSLLNGECDLALAGGVSIQVPQKAGHLYREGMIFSPDGHCRTFDAKAKGTIPGDGVGIILLKRLNEAIADGDSIQAIIKGSSINNDGSLKVGYTAPSIEGQAAVISEAHAVAGVDPETISYIEAHGTGTELGDPVEIAALSQAFRYSTDKKGFCAIGSLKSNMGHLDAAAGVAGLIKTVLALKHKLLPQTLHFEQPNPKIDFANSPLYVNTTLSEWKTNGTPRRAGVSSFGIGGTNAHVILEEAPEPIKKENSPERPVHCLTLSAKTPEALEQLVARYQNTIETHQELEIADICYTANTGRKHFNHRLATIAATEQELLEKIKSYQRKEHGIEGFYGELPNSKIIKIAFLFTGQGSQYINMGRQLYEKAPTFRQALEQCDQILQPYLETSILEIIYPKDAQKSSLLDQTAYTQPALFALEYALFKLWDSWGIKPNGVMGHSVGEYVAACIAGVFSLEDGLKLIAMRGQLMQKLPSGGEMVSVMASESQVKEAIKEYTSQVTIAAVNGPESIVISGDSRAIATICDIFKNLGIKTKQLQVSHAFHSPLMEPMLTEFETVAKEITYNEPQIPLISNVTGTQVGAEITTAEYWVAHVRQPVRFAQSMKTLEEQGYETFLEIGPKPILLGMGRQCVRENMGEWLPSLRPNQIPLQSSLERDKSEDAALLKDEWQQMLSSLGQLYVKGVTIDWSGFDSDYSRQKVVLPTYPFQWQRYWVETPDNQDQKTTNQSSNLVLKLLRQGDTEGLTQELKLSEELTEDEQTLLPKLLEILTARYQKSLQNQDYIVGDFYDELTSYVHEQAILNYVPLPGVIRGFSWILLSHKSNTQERYQQLALIAQEEIRNIGWQKVDFSACQKVLDIGCGHGTDLITLGQKYDHLELCGYTISDRQVELGNQRINQFDLEQQIKIINGDSSQDEFPDHYDLIYGFEVICHIKKKEELFWNIRNHLNSEGHLVFADFISNASFSIDYDAHSSYLITQPEWLDLLSKNHLKIIQYVDISHEIANGLDDVNFTENFNYICKSNNLNENARIGLQSYDNLYKMLRKQLVSYVVMTAQKQDQLSVEEIYQWNQEILHNPLHYSDVSLQKLFYTVEWQKAGPRQQQRKTLQPGTWIIFSDREGVGEKLHNLLEQRGDRSFMVFIGETYQHTETGSWELNPSHPEDFKRFCQDIKATIGESPRIIHLWSLDSTPSQHLTQSALESAQKSGCGSVLHLVQAIEKHLNSDSVSPKLWLMTKGSQSVLPSEAVEIAQTPLWGLGKVISLEHPQLWGGLIDLEQESSTNEAERLLQLLEEEQEEDQLAIRKAQIYVARLERQLLAESQPVSLSEEGSYLITGGTGALGLKIAQWLVDKGCQHLVLISRSEPSEKAQLRIESLQKQGVEVVVTQADVSVELEMEKAFKQIQESLPPLKGVIHAAGVIGSELIQELEWSELEAILRPKVVGGWVLHQLTQKLELEFFVNFSSIASVWGSKGQAHYAAANHFLDGLTAYRQSMGLATYSINWGPWSGGGMATGEAMDWLKQTGVRPLEPEKAIAALEKVLASNNAQTVVADINWDLFKELYELGGKGVFLSEISLASEATEVKNASAEFLGELALVPEKKRYQRMVDYLQIKIGELLRFSPSQLPNTQSGFFDMGMDSLMAVELRSILSHSLGSSISAATLFEASNIQNLAKYLIDELLPDEQNTEIESGEKKKIQHPNIVESQETQSETEIEDTIAQELKEIFTILDEGN</sequence>
<dbReference type="InterPro" id="IPR013217">
    <property type="entry name" value="Methyltransf_12"/>
</dbReference>
<dbReference type="SUPFAM" id="SSF51735">
    <property type="entry name" value="NAD(P)-binding Rossmann-fold domains"/>
    <property type="match status" value="2"/>
</dbReference>
<keyword evidence="5" id="KW-0443">Lipid metabolism</keyword>
<keyword evidence="4" id="KW-0276">Fatty acid metabolism</keyword>
<dbReference type="InterPro" id="IPR013968">
    <property type="entry name" value="PKS_KR"/>
</dbReference>
<dbReference type="Pfam" id="PF22621">
    <property type="entry name" value="CurL-like_PKS_C"/>
    <property type="match status" value="1"/>
</dbReference>
<organism evidence="9 10">
    <name type="scientific">Roseofilum reptotaenium AO1-A</name>
    <dbReference type="NCBI Taxonomy" id="1925591"/>
    <lineage>
        <taxon>Bacteria</taxon>
        <taxon>Bacillati</taxon>
        <taxon>Cyanobacteriota</taxon>
        <taxon>Cyanophyceae</taxon>
        <taxon>Desertifilales</taxon>
        <taxon>Desertifilaceae</taxon>
        <taxon>Roseofilum</taxon>
    </lineage>
</organism>
<dbReference type="GO" id="GO:0004315">
    <property type="term" value="F:3-oxoacyl-[acyl-carrier-protein] synthase activity"/>
    <property type="evidence" value="ECO:0007669"/>
    <property type="project" value="InterPro"/>
</dbReference>
<dbReference type="InterPro" id="IPR016039">
    <property type="entry name" value="Thiolase-like"/>
</dbReference>
<dbReference type="STRING" id="1925591.BI308_07400"/>
<dbReference type="CDD" id="cd02440">
    <property type="entry name" value="AdoMet_MTases"/>
    <property type="match status" value="1"/>
</dbReference>
<dbReference type="Pfam" id="PF00698">
    <property type="entry name" value="Acyl_transf_1"/>
    <property type="match status" value="1"/>
</dbReference>
<feature type="domain" description="Carrier" evidence="7">
    <location>
        <begin position="1796"/>
        <end position="1871"/>
    </location>
</feature>
<dbReference type="PROSITE" id="PS52004">
    <property type="entry name" value="KS3_2"/>
    <property type="match status" value="1"/>
</dbReference>
<dbReference type="PANTHER" id="PTHR43775:SF51">
    <property type="entry name" value="INACTIVE PHENOLPHTHIOCEROL SYNTHESIS POLYKETIDE SYNTHASE TYPE I PKS1-RELATED"/>
    <property type="match status" value="1"/>
</dbReference>
<dbReference type="PROSITE" id="PS00012">
    <property type="entry name" value="PHOSPHOPANTETHEINE"/>
    <property type="match status" value="1"/>
</dbReference>
<dbReference type="Gene3D" id="1.10.1240.100">
    <property type="match status" value="1"/>
</dbReference>
<dbReference type="SMART" id="SM00825">
    <property type="entry name" value="PKS_KS"/>
    <property type="match status" value="1"/>
</dbReference>
<dbReference type="InterPro" id="IPR020841">
    <property type="entry name" value="PKS_Beta-ketoAc_synthase_dom"/>
</dbReference>
<dbReference type="FunFam" id="3.40.47.10:FF:000042">
    <property type="entry name" value="Polyketide synthase Pks13"/>
    <property type="match status" value="1"/>
</dbReference>
<dbReference type="SMART" id="SM00827">
    <property type="entry name" value="PKS_AT"/>
    <property type="match status" value="1"/>
</dbReference>
<dbReference type="FunFam" id="3.40.366.10:FF:000002">
    <property type="entry name" value="Probable polyketide synthase 2"/>
    <property type="match status" value="1"/>
</dbReference>
<dbReference type="InterPro" id="IPR050091">
    <property type="entry name" value="PKS_NRPS_Biosynth_Enz"/>
</dbReference>
<dbReference type="SUPFAM" id="SSF53335">
    <property type="entry name" value="S-adenosyl-L-methionine-dependent methyltransferases"/>
    <property type="match status" value="1"/>
</dbReference>
<keyword evidence="3" id="KW-0808">Transferase</keyword>
<reference evidence="9" key="1">
    <citation type="submission" date="2016-10" db="EMBL/GenBank/DDBJ databases">
        <title>CRISPR-Cas defence system in Roseofilum reptotaenium: evidence of a bacteriophage-cyanobacterium arms race in the coral black band disease.</title>
        <authorList>
            <person name="Buerger P."/>
            <person name="Wood-Charlson E.M."/>
            <person name="Weynberg K.D."/>
            <person name="Willis B."/>
            <person name="Van Oppen M.J."/>
        </authorList>
    </citation>
    <scope>NUCLEOTIDE SEQUENCE [LARGE SCALE GENOMIC DNA]</scope>
    <source>
        <strain evidence="9">AO1-A</strain>
    </source>
</reference>
<dbReference type="InterPro" id="IPR009081">
    <property type="entry name" value="PP-bd_ACP"/>
</dbReference>
<evidence type="ECO:0000313" key="9">
    <source>
        <dbReference type="EMBL" id="OJJ26219.1"/>
    </source>
</evidence>
<dbReference type="Gene3D" id="3.40.50.150">
    <property type="entry name" value="Vaccinia Virus protein VP39"/>
    <property type="match status" value="1"/>
</dbReference>
<dbReference type="Pfam" id="PF00550">
    <property type="entry name" value="PP-binding"/>
    <property type="match status" value="1"/>
</dbReference>